<evidence type="ECO:0000313" key="3">
    <source>
        <dbReference type="Proteomes" id="UP000092460"/>
    </source>
</evidence>
<feature type="transmembrane region" description="Helical" evidence="1">
    <location>
        <begin position="30"/>
        <end position="49"/>
    </location>
</feature>
<dbReference type="EnsemblMetazoa" id="GPPI036775-RA">
    <property type="protein sequence ID" value="GPPI036775-PA"/>
    <property type="gene ID" value="GPPI036775"/>
</dbReference>
<dbReference type="VEuPathDB" id="VectorBase:GPPI036775"/>
<sequence length="103" mass="11883">MGTVQLLTTVLGCDPIFGIFFSTTTTTKHIYRFLVFQLLLFLLLFIRLVSNSVREDLKQSCLYLDYLESQLHKLLVAFINESDTEENQRINSELSQETTENGD</sequence>
<dbReference type="EMBL" id="JXJN01018216">
    <property type="status" value="NOT_ANNOTATED_CDS"/>
    <property type="molecule type" value="Genomic_DNA"/>
</dbReference>
<reference evidence="3" key="1">
    <citation type="submission" date="2015-01" db="EMBL/GenBank/DDBJ databases">
        <authorList>
            <person name="Aksoy S."/>
            <person name="Warren W."/>
            <person name="Wilson R.K."/>
        </authorList>
    </citation>
    <scope>NUCLEOTIDE SEQUENCE [LARGE SCALE GENOMIC DNA]</scope>
    <source>
        <strain evidence="3">IAEA</strain>
    </source>
</reference>
<name>A0A1B0BPT1_9MUSC</name>
<keyword evidence="1" id="KW-0472">Membrane</keyword>
<organism evidence="2 3">
    <name type="scientific">Glossina palpalis gambiensis</name>
    <dbReference type="NCBI Taxonomy" id="67801"/>
    <lineage>
        <taxon>Eukaryota</taxon>
        <taxon>Metazoa</taxon>
        <taxon>Ecdysozoa</taxon>
        <taxon>Arthropoda</taxon>
        <taxon>Hexapoda</taxon>
        <taxon>Insecta</taxon>
        <taxon>Pterygota</taxon>
        <taxon>Neoptera</taxon>
        <taxon>Endopterygota</taxon>
        <taxon>Diptera</taxon>
        <taxon>Brachycera</taxon>
        <taxon>Muscomorpha</taxon>
        <taxon>Hippoboscoidea</taxon>
        <taxon>Glossinidae</taxon>
        <taxon>Glossina</taxon>
    </lineage>
</organism>
<dbReference type="AlphaFoldDB" id="A0A1B0BPT1"/>
<keyword evidence="3" id="KW-1185">Reference proteome</keyword>
<evidence type="ECO:0000313" key="2">
    <source>
        <dbReference type="EnsemblMetazoa" id="GPPI036775-PA"/>
    </source>
</evidence>
<keyword evidence="1" id="KW-0812">Transmembrane</keyword>
<proteinExistence type="predicted"/>
<dbReference type="Proteomes" id="UP000092460">
    <property type="component" value="Unassembled WGS sequence"/>
</dbReference>
<evidence type="ECO:0000256" key="1">
    <source>
        <dbReference type="SAM" id="Phobius"/>
    </source>
</evidence>
<accession>A0A1B0BPT1</accession>
<keyword evidence="1" id="KW-1133">Transmembrane helix</keyword>
<reference evidence="2" key="2">
    <citation type="submission" date="2020-05" db="UniProtKB">
        <authorList>
            <consortium name="EnsemblMetazoa"/>
        </authorList>
    </citation>
    <scope>IDENTIFICATION</scope>
    <source>
        <strain evidence="2">IAEA</strain>
    </source>
</reference>
<protein>
    <submittedName>
        <fullName evidence="2">Uncharacterized protein</fullName>
    </submittedName>
</protein>
<dbReference type="EMBL" id="JXJN01018215">
    <property type="status" value="NOT_ANNOTATED_CDS"/>
    <property type="molecule type" value="Genomic_DNA"/>
</dbReference>